<organism evidence="11 12">
    <name type="scientific">Tothia fuscella</name>
    <dbReference type="NCBI Taxonomy" id="1048955"/>
    <lineage>
        <taxon>Eukaryota</taxon>
        <taxon>Fungi</taxon>
        <taxon>Dikarya</taxon>
        <taxon>Ascomycota</taxon>
        <taxon>Pezizomycotina</taxon>
        <taxon>Dothideomycetes</taxon>
        <taxon>Pleosporomycetidae</taxon>
        <taxon>Venturiales</taxon>
        <taxon>Cylindrosympodiaceae</taxon>
        <taxon>Tothia</taxon>
    </lineage>
</organism>
<reference evidence="11" key="1">
    <citation type="journal article" date="2020" name="Stud. Mycol.">
        <title>101 Dothideomycetes genomes: a test case for predicting lifestyles and emergence of pathogens.</title>
        <authorList>
            <person name="Haridas S."/>
            <person name="Albert R."/>
            <person name="Binder M."/>
            <person name="Bloem J."/>
            <person name="Labutti K."/>
            <person name="Salamov A."/>
            <person name="Andreopoulos B."/>
            <person name="Baker S."/>
            <person name="Barry K."/>
            <person name="Bills G."/>
            <person name="Bluhm B."/>
            <person name="Cannon C."/>
            <person name="Castanera R."/>
            <person name="Culley D."/>
            <person name="Daum C."/>
            <person name="Ezra D."/>
            <person name="Gonzalez J."/>
            <person name="Henrissat B."/>
            <person name="Kuo A."/>
            <person name="Liang C."/>
            <person name="Lipzen A."/>
            <person name="Lutzoni F."/>
            <person name="Magnuson J."/>
            <person name="Mondo S."/>
            <person name="Nolan M."/>
            <person name="Ohm R."/>
            <person name="Pangilinan J."/>
            <person name="Park H.-J."/>
            <person name="Ramirez L."/>
            <person name="Alfaro M."/>
            <person name="Sun H."/>
            <person name="Tritt A."/>
            <person name="Yoshinaga Y."/>
            <person name="Zwiers L.-H."/>
            <person name="Turgeon B."/>
            <person name="Goodwin S."/>
            <person name="Spatafora J."/>
            <person name="Crous P."/>
            <person name="Grigoriev I."/>
        </authorList>
    </citation>
    <scope>NUCLEOTIDE SEQUENCE</scope>
    <source>
        <strain evidence="11">CBS 130266</strain>
    </source>
</reference>
<feature type="region of interest" description="Disordered" evidence="9">
    <location>
        <begin position="309"/>
        <end position="370"/>
    </location>
</feature>
<comment type="caution">
    <text evidence="11">The sequence shown here is derived from an EMBL/GenBank/DDBJ whole genome shotgun (WGS) entry which is preliminary data.</text>
</comment>
<dbReference type="Pfam" id="PF12756">
    <property type="entry name" value="zf-C2H2_2"/>
    <property type="match status" value="1"/>
</dbReference>
<name>A0A9P4TSX9_9PEZI</name>
<feature type="compositionally biased region" description="Polar residues" evidence="9">
    <location>
        <begin position="190"/>
        <end position="199"/>
    </location>
</feature>
<dbReference type="OrthoDB" id="19329at2759"/>
<dbReference type="GO" id="GO:0030687">
    <property type="term" value="C:preribosome, large subunit precursor"/>
    <property type="evidence" value="ECO:0007669"/>
    <property type="project" value="TreeGrafter"/>
</dbReference>
<evidence type="ECO:0000256" key="9">
    <source>
        <dbReference type="SAM" id="MobiDB-lite"/>
    </source>
</evidence>
<dbReference type="PANTHER" id="PTHR13182">
    <property type="entry name" value="ZINC FINGER PROTEIN 622"/>
    <property type="match status" value="1"/>
</dbReference>
<evidence type="ECO:0000256" key="3">
    <source>
        <dbReference type="ARBA" id="ARBA00022517"/>
    </source>
</evidence>
<proteinExistence type="inferred from homology"/>
<comment type="similarity">
    <text evidence="8">Belongs to the REI1 family.</text>
</comment>
<dbReference type="GO" id="GO:0008270">
    <property type="term" value="F:zinc ion binding"/>
    <property type="evidence" value="ECO:0007669"/>
    <property type="project" value="UniProtKB-KW"/>
</dbReference>
<dbReference type="SMART" id="SM00451">
    <property type="entry name" value="ZnF_U1"/>
    <property type="match status" value="2"/>
</dbReference>
<evidence type="ECO:0000256" key="5">
    <source>
        <dbReference type="ARBA" id="ARBA00022737"/>
    </source>
</evidence>
<keyword evidence="6" id="KW-0863">Zinc-finger</keyword>
<evidence type="ECO:0000256" key="2">
    <source>
        <dbReference type="ARBA" id="ARBA00022490"/>
    </source>
</evidence>
<evidence type="ECO:0000259" key="10">
    <source>
        <dbReference type="PROSITE" id="PS00028"/>
    </source>
</evidence>
<dbReference type="Pfam" id="PF12171">
    <property type="entry name" value="zf-C2H2_jaz"/>
    <property type="match status" value="1"/>
</dbReference>
<sequence length="544" mass="61666">MSDQQTHPFTCNTCQVAFRSSDLQRTHMQSDWHRYNLKRRVASLPPLSSEIFAEKVLASKATAAATAAKASFEKGCDVCVKTYFSENAYINHLSSSKHKQNVNRAARAGLDKREDDLNSVMSSTFSLGEPIEKIEKGSVVGDDAEDEFQEVVDGMKEAKLEDGDEPVSRRPTRPHHSADGEGISEHPLSPTETNTTNASRRTERDPLLECLFCTHLFDTLDNSLDHMQKTHGLFIPERKYLVDLEGMVKYLNVKVNEEYECLYCGRLKWSEDGIKTHMRDTDHCKIAYENEDQQLEIGQFYDFRTTYSDSECDSEDDEEMEDAAPGGGVKLGAKRATKTAIEGDSENLPDADGEDDGWATDSTASSVPTEEMGRVYVDGQREEVKERLKQSKHHSHADTRRHRSVDGFHSHAHSTPHAVYHDEYELHLPSGRTAGHRSLNKYYRQNLHNHPTPEERQQRLLTDRPGSDDEGEEPKYRGHDRGRQLINRAEGGTGMLGVNTAKKREVVALQLREQKKAQRQQARSQWKVDAKGNSQKHFRDPLLQ</sequence>
<feature type="domain" description="C2H2-type" evidence="10">
    <location>
        <begin position="11"/>
        <end position="33"/>
    </location>
</feature>
<keyword evidence="3" id="KW-0690">Ribosome biogenesis</keyword>
<evidence type="ECO:0000313" key="12">
    <source>
        <dbReference type="Proteomes" id="UP000800235"/>
    </source>
</evidence>
<dbReference type="InterPro" id="IPR040025">
    <property type="entry name" value="Znf622/Rei1/Reh1"/>
</dbReference>
<evidence type="ECO:0000256" key="6">
    <source>
        <dbReference type="ARBA" id="ARBA00022771"/>
    </source>
</evidence>
<gene>
    <name evidence="11" type="ORF">EJ08DRAFT_653577</name>
</gene>
<evidence type="ECO:0000256" key="1">
    <source>
        <dbReference type="ARBA" id="ARBA00004496"/>
    </source>
</evidence>
<keyword evidence="5" id="KW-0677">Repeat</keyword>
<dbReference type="GO" id="GO:0003676">
    <property type="term" value="F:nucleic acid binding"/>
    <property type="evidence" value="ECO:0007669"/>
    <property type="project" value="InterPro"/>
</dbReference>
<dbReference type="GO" id="GO:0005737">
    <property type="term" value="C:cytoplasm"/>
    <property type="evidence" value="ECO:0007669"/>
    <property type="project" value="UniProtKB-SubCell"/>
</dbReference>
<keyword evidence="2" id="KW-0963">Cytoplasm</keyword>
<evidence type="ECO:0000313" key="11">
    <source>
        <dbReference type="EMBL" id="KAF2421168.1"/>
    </source>
</evidence>
<dbReference type="Proteomes" id="UP000800235">
    <property type="component" value="Unassembled WGS sequence"/>
</dbReference>
<feature type="region of interest" description="Disordered" evidence="9">
    <location>
        <begin position="382"/>
        <end position="415"/>
    </location>
</feature>
<dbReference type="SMART" id="SM00355">
    <property type="entry name" value="ZnF_C2H2"/>
    <property type="match status" value="4"/>
</dbReference>
<feature type="compositionally biased region" description="Basic residues" evidence="9">
    <location>
        <begin position="390"/>
        <end position="403"/>
    </location>
</feature>
<dbReference type="PANTHER" id="PTHR13182:SF8">
    <property type="entry name" value="CYTOPLASMIC 60S SUBUNIT BIOGENESIS FACTOR ZNF622"/>
    <property type="match status" value="1"/>
</dbReference>
<dbReference type="EMBL" id="MU007101">
    <property type="protein sequence ID" value="KAF2421168.1"/>
    <property type="molecule type" value="Genomic_DNA"/>
</dbReference>
<dbReference type="InterPro" id="IPR022755">
    <property type="entry name" value="Znf_C2H2_jaz"/>
</dbReference>
<keyword evidence="7" id="KW-0862">Zinc</keyword>
<dbReference type="InterPro" id="IPR036236">
    <property type="entry name" value="Znf_C2H2_sf"/>
</dbReference>
<evidence type="ECO:0000256" key="8">
    <source>
        <dbReference type="ARBA" id="ARBA00034126"/>
    </source>
</evidence>
<protein>
    <recommendedName>
        <fullName evidence="10">C2H2-type domain-containing protein</fullName>
    </recommendedName>
</protein>
<keyword evidence="12" id="KW-1185">Reference proteome</keyword>
<feature type="region of interest" description="Disordered" evidence="9">
    <location>
        <begin position="513"/>
        <end position="544"/>
    </location>
</feature>
<dbReference type="InterPro" id="IPR003604">
    <property type="entry name" value="Matrin/U1-like-C_Znf_C2H2"/>
</dbReference>
<dbReference type="GO" id="GO:0042273">
    <property type="term" value="P:ribosomal large subunit biogenesis"/>
    <property type="evidence" value="ECO:0007669"/>
    <property type="project" value="TreeGrafter"/>
</dbReference>
<dbReference type="SUPFAM" id="SSF57667">
    <property type="entry name" value="beta-beta-alpha zinc fingers"/>
    <property type="match status" value="3"/>
</dbReference>
<dbReference type="InterPro" id="IPR041661">
    <property type="entry name" value="ZN622/Rei1/Reh1_Znf-C2H2"/>
</dbReference>
<feature type="region of interest" description="Disordered" evidence="9">
    <location>
        <begin position="156"/>
        <end position="201"/>
    </location>
</feature>
<keyword evidence="4" id="KW-0479">Metal-binding</keyword>
<evidence type="ECO:0000256" key="7">
    <source>
        <dbReference type="ARBA" id="ARBA00022833"/>
    </source>
</evidence>
<feature type="compositionally biased region" description="Acidic residues" evidence="9">
    <location>
        <begin position="310"/>
        <end position="322"/>
    </location>
</feature>
<dbReference type="AlphaFoldDB" id="A0A9P4TSX9"/>
<comment type="subcellular location">
    <subcellularLocation>
        <location evidence="1">Cytoplasm</location>
    </subcellularLocation>
</comment>
<dbReference type="PROSITE" id="PS00028">
    <property type="entry name" value="ZINC_FINGER_C2H2_1"/>
    <property type="match status" value="1"/>
</dbReference>
<feature type="compositionally biased region" description="Basic and acidic residues" evidence="9">
    <location>
        <begin position="451"/>
        <end position="483"/>
    </location>
</feature>
<dbReference type="InterPro" id="IPR013087">
    <property type="entry name" value="Znf_C2H2_type"/>
</dbReference>
<evidence type="ECO:0000256" key="4">
    <source>
        <dbReference type="ARBA" id="ARBA00022723"/>
    </source>
</evidence>
<feature type="compositionally biased region" description="Acidic residues" evidence="9">
    <location>
        <begin position="343"/>
        <end position="358"/>
    </location>
</feature>
<feature type="region of interest" description="Disordered" evidence="9">
    <location>
        <begin position="447"/>
        <end position="500"/>
    </location>
</feature>
<accession>A0A9P4TSX9</accession>